<feature type="compositionally biased region" description="Basic and acidic residues" evidence="1">
    <location>
        <begin position="81"/>
        <end position="91"/>
    </location>
</feature>
<evidence type="ECO:0000313" key="3">
    <source>
        <dbReference type="Proteomes" id="UP000253153"/>
    </source>
</evidence>
<keyword evidence="3" id="KW-1185">Reference proteome</keyword>
<sequence>MAAHKRKRSVSELCASPSSVSSFDSPPRVNSSITNPFTIMASAPIHLHSRTMKRFRDNRPSAEMIHQRTLNMLYSAQNQNQHEESPSEHMQTEAQTTRPESTQQSLHRFWNISSAPSASTSTLNQTELAPSNCDDCGVSLNGGDDGMEVDGFDNEDHSCGACGKHVCFSCSVSNLGEQKRCLRCAGRNVTPSHNTANGQTAMAF</sequence>
<comment type="caution">
    <text evidence="2">The sequence shown here is derived from an EMBL/GenBank/DDBJ whole genome shotgun (WGS) entry which is preliminary data.</text>
</comment>
<dbReference type="AlphaFoldDB" id="A0A366QGD3"/>
<evidence type="ECO:0000256" key="1">
    <source>
        <dbReference type="SAM" id="MobiDB-lite"/>
    </source>
</evidence>
<accession>A0A366QGD3</accession>
<organism evidence="2 3">
    <name type="scientific">Fusarium coffeatum</name>
    <dbReference type="NCBI Taxonomy" id="231269"/>
    <lineage>
        <taxon>Eukaryota</taxon>
        <taxon>Fungi</taxon>
        <taxon>Dikarya</taxon>
        <taxon>Ascomycota</taxon>
        <taxon>Pezizomycotina</taxon>
        <taxon>Sordariomycetes</taxon>
        <taxon>Hypocreomycetidae</taxon>
        <taxon>Hypocreales</taxon>
        <taxon>Nectriaceae</taxon>
        <taxon>Fusarium</taxon>
        <taxon>Fusarium incarnatum-equiseti species complex</taxon>
    </lineage>
</organism>
<feature type="region of interest" description="Disordered" evidence="1">
    <location>
        <begin position="78"/>
        <end position="105"/>
    </location>
</feature>
<dbReference type="EMBL" id="QKXC01000452">
    <property type="protein sequence ID" value="RBR03812.1"/>
    <property type="molecule type" value="Genomic_DNA"/>
</dbReference>
<reference evidence="2 3" key="1">
    <citation type="submission" date="2018-06" db="EMBL/GenBank/DDBJ databases">
        <title>Fusarium incarnatum-equiseti species complex species 28.</title>
        <authorList>
            <person name="Gardiner D.M."/>
        </authorList>
    </citation>
    <scope>NUCLEOTIDE SEQUENCE [LARGE SCALE GENOMIC DNA]</scope>
    <source>
        <strain evidence="2 3">FIESC_28</strain>
    </source>
</reference>
<dbReference type="OrthoDB" id="5336357at2759"/>
<dbReference type="GeneID" id="42001096"/>
<evidence type="ECO:0000313" key="2">
    <source>
        <dbReference type="EMBL" id="RBR03812.1"/>
    </source>
</evidence>
<feature type="region of interest" description="Disordered" evidence="1">
    <location>
        <begin position="1"/>
        <end position="28"/>
    </location>
</feature>
<gene>
    <name evidence="2" type="ORF">FIESC28_11683</name>
</gene>
<protein>
    <submittedName>
        <fullName evidence="2">Uncharacterized protein</fullName>
    </submittedName>
</protein>
<name>A0A366QGD3_9HYPO</name>
<proteinExistence type="predicted"/>
<dbReference type="Proteomes" id="UP000253153">
    <property type="component" value="Unassembled WGS sequence"/>
</dbReference>
<feature type="compositionally biased region" description="Polar residues" evidence="1">
    <location>
        <begin position="92"/>
        <end position="105"/>
    </location>
</feature>
<dbReference type="RefSeq" id="XP_031010143.1">
    <property type="nucleotide sequence ID" value="XM_031165800.1"/>
</dbReference>
<feature type="compositionally biased region" description="Low complexity" evidence="1">
    <location>
        <begin position="16"/>
        <end position="27"/>
    </location>
</feature>